<dbReference type="Gene3D" id="3.20.20.70">
    <property type="entry name" value="Aldolase class I"/>
    <property type="match status" value="1"/>
</dbReference>
<dbReference type="Proteomes" id="UP000319663">
    <property type="component" value="Unassembled WGS sequence"/>
</dbReference>
<accession>A0A507QVE5</accession>
<dbReference type="Pfam" id="PF00724">
    <property type="entry name" value="Oxidored_FMN"/>
    <property type="match status" value="1"/>
</dbReference>
<dbReference type="EMBL" id="VIFY01000050">
    <property type="protein sequence ID" value="TQB73123.1"/>
    <property type="molecule type" value="Genomic_DNA"/>
</dbReference>
<proteinExistence type="predicted"/>
<dbReference type="CDD" id="cd02933">
    <property type="entry name" value="OYE_like_FMN"/>
    <property type="match status" value="1"/>
</dbReference>
<dbReference type="PANTHER" id="PTHR22893">
    <property type="entry name" value="NADH OXIDOREDUCTASE-RELATED"/>
    <property type="match status" value="1"/>
</dbReference>
<dbReference type="InterPro" id="IPR001155">
    <property type="entry name" value="OxRdtase_FMN_N"/>
</dbReference>
<dbReference type="SUPFAM" id="SSF51395">
    <property type="entry name" value="FMN-linked oxidoreductases"/>
    <property type="match status" value="1"/>
</dbReference>
<evidence type="ECO:0000259" key="2">
    <source>
        <dbReference type="Pfam" id="PF00724"/>
    </source>
</evidence>
<protein>
    <recommendedName>
        <fullName evidence="2">NADH:flavin oxidoreductase/NADH oxidase N-terminal domain-containing protein</fullName>
    </recommendedName>
</protein>
<feature type="domain" description="NADH:flavin oxidoreductase/NADH oxidase N-terminal" evidence="2">
    <location>
        <begin position="3"/>
        <end position="336"/>
    </location>
</feature>
<dbReference type="InterPro" id="IPR045247">
    <property type="entry name" value="Oye-like"/>
</dbReference>
<sequence length="373" mass="40537">MANLFEPLRIGNLSLKHRVVLAPLTRFRADDNHVPLDIVAEHYAQRASVSGGLLISEATLISPRAGGYPNVPGIYNQEQITKWKSVTDAVHAKGSYIFCQLWALGRAANPKVLARDGYAFVSSSNIPLGNDGPAPEPLDEAGIATFTADYVQAAKNAIAAGFDGVEIHGANGYLLDQFLQDTCNTRTDRWGGSIENRSRFGVQVAKAVSDAIGPEKTGYRLSPWSTFQGMGMADPRPQFEHIVRQLKELRLAYVHIVESRVNGSADKEEGPTASNDFLIDAFGDAGAVILAGRFSPQSANEAVKAYKGHDRVAIAFGRSYISNPDLAFRAKNGLQLTPYNRETFYTPKSPVGYLDYPFSPEFVAQNGGQKSNI</sequence>
<dbReference type="GO" id="GO:0003959">
    <property type="term" value="F:NADPH dehydrogenase activity"/>
    <property type="evidence" value="ECO:0007669"/>
    <property type="project" value="TreeGrafter"/>
</dbReference>
<gene>
    <name evidence="3" type="ORF">MPDQ_006209</name>
</gene>
<keyword evidence="1" id="KW-0521">NADP</keyword>
<reference evidence="3 4" key="1">
    <citation type="submission" date="2019-06" db="EMBL/GenBank/DDBJ databases">
        <title>Wine fermentation using esterase from Monascus purpureus.</title>
        <authorList>
            <person name="Geng C."/>
            <person name="Zhang Y."/>
        </authorList>
    </citation>
    <scope>NUCLEOTIDE SEQUENCE [LARGE SCALE GENOMIC DNA]</scope>
    <source>
        <strain evidence="3">HQ1</strain>
    </source>
</reference>
<dbReference type="STRING" id="5098.A0A507QVE5"/>
<organism evidence="3 4">
    <name type="scientific">Monascus purpureus</name>
    <name type="common">Red mold</name>
    <name type="synonym">Monascus anka</name>
    <dbReference type="NCBI Taxonomy" id="5098"/>
    <lineage>
        <taxon>Eukaryota</taxon>
        <taxon>Fungi</taxon>
        <taxon>Dikarya</taxon>
        <taxon>Ascomycota</taxon>
        <taxon>Pezizomycotina</taxon>
        <taxon>Eurotiomycetes</taxon>
        <taxon>Eurotiomycetidae</taxon>
        <taxon>Eurotiales</taxon>
        <taxon>Aspergillaceae</taxon>
        <taxon>Monascus</taxon>
    </lineage>
</organism>
<evidence type="ECO:0000313" key="4">
    <source>
        <dbReference type="Proteomes" id="UP000319663"/>
    </source>
</evidence>
<evidence type="ECO:0000256" key="1">
    <source>
        <dbReference type="ARBA" id="ARBA00022857"/>
    </source>
</evidence>
<dbReference type="InterPro" id="IPR013785">
    <property type="entry name" value="Aldolase_TIM"/>
</dbReference>
<dbReference type="FunFam" id="3.20.20.70:FF:000138">
    <property type="entry name" value="NADPH dehydrogenase 1"/>
    <property type="match status" value="1"/>
</dbReference>
<dbReference type="PANTHER" id="PTHR22893:SF91">
    <property type="entry name" value="NADPH DEHYDROGENASE 2-RELATED"/>
    <property type="match status" value="1"/>
</dbReference>
<dbReference type="OrthoDB" id="276546at2759"/>
<dbReference type="GO" id="GO:0010181">
    <property type="term" value="F:FMN binding"/>
    <property type="evidence" value="ECO:0007669"/>
    <property type="project" value="InterPro"/>
</dbReference>
<dbReference type="AlphaFoldDB" id="A0A507QVE5"/>
<evidence type="ECO:0000313" key="3">
    <source>
        <dbReference type="EMBL" id="TQB73123.1"/>
    </source>
</evidence>
<comment type="caution">
    <text evidence="3">The sequence shown here is derived from an EMBL/GenBank/DDBJ whole genome shotgun (WGS) entry which is preliminary data.</text>
</comment>
<keyword evidence="4" id="KW-1185">Reference proteome</keyword>
<name>A0A507QVE5_MONPU</name>